<dbReference type="AlphaFoldDB" id="A0A1I8B2A7"/>
<evidence type="ECO:0000256" key="8">
    <source>
        <dbReference type="ARBA" id="ARBA00047899"/>
    </source>
</evidence>
<evidence type="ECO:0000256" key="3">
    <source>
        <dbReference type="ARBA" id="ARBA00022527"/>
    </source>
</evidence>
<evidence type="ECO:0000256" key="2">
    <source>
        <dbReference type="ARBA" id="ARBA00012513"/>
    </source>
</evidence>
<feature type="binding site" evidence="10">
    <location>
        <position position="89"/>
    </location>
    <ligand>
        <name>ATP</name>
        <dbReference type="ChEBI" id="CHEBI:30616"/>
    </ligand>
</feature>
<dbReference type="Proteomes" id="UP000095281">
    <property type="component" value="Unplaced"/>
</dbReference>
<comment type="catalytic activity">
    <reaction evidence="8">
        <text>L-threonyl-[protein] + ATP = O-phospho-L-threonyl-[protein] + ADP + H(+)</text>
        <dbReference type="Rhea" id="RHEA:46608"/>
        <dbReference type="Rhea" id="RHEA-COMP:11060"/>
        <dbReference type="Rhea" id="RHEA-COMP:11605"/>
        <dbReference type="ChEBI" id="CHEBI:15378"/>
        <dbReference type="ChEBI" id="CHEBI:30013"/>
        <dbReference type="ChEBI" id="CHEBI:30616"/>
        <dbReference type="ChEBI" id="CHEBI:61977"/>
        <dbReference type="ChEBI" id="CHEBI:456216"/>
        <dbReference type="EC" id="2.7.11.1"/>
    </reaction>
</comment>
<proteinExistence type="inferred from homology"/>
<dbReference type="InterPro" id="IPR008271">
    <property type="entry name" value="Ser/Thr_kinase_AS"/>
</dbReference>
<feature type="domain" description="Protein kinase" evidence="12">
    <location>
        <begin position="59"/>
        <end position="336"/>
    </location>
</feature>
<dbReference type="InterPro" id="IPR000719">
    <property type="entry name" value="Prot_kinase_dom"/>
</dbReference>
<evidence type="ECO:0000256" key="1">
    <source>
        <dbReference type="ARBA" id="ARBA00010886"/>
    </source>
</evidence>
<accession>A0A1I8B2A7</accession>
<keyword evidence="5 10" id="KW-0547">Nucleotide-binding</keyword>
<keyword evidence="7 10" id="KW-0067">ATP-binding</keyword>
<dbReference type="PROSITE" id="PS00107">
    <property type="entry name" value="PROTEIN_KINASE_ATP"/>
    <property type="match status" value="1"/>
</dbReference>
<evidence type="ECO:0000256" key="9">
    <source>
        <dbReference type="ARBA" id="ARBA00048679"/>
    </source>
</evidence>
<keyword evidence="4" id="KW-0808">Transferase</keyword>
<comment type="similarity">
    <text evidence="1">Belongs to the protein kinase superfamily. NEK Ser/Thr protein kinase family. NIMA subfamily.</text>
</comment>
<dbReference type="InterPro" id="IPR051131">
    <property type="entry name" value="NEK_Ser/Thr_kinase_NIMA"/>
</dbReference>
<evidence type="ECO:0000256" key="10">
    <source>
        <dbReference type="PROSITE-ProRule" id="PRU10141"/>
    </source>
</evidence>
<dbReference type="SMART" id="SM00220">
    <property type="entry name" value="S_TKc"/>
    <property type="match status" value="1"/>
</dbReference>
<protein>
    <recommendedName>
        <fullName evidence="2">non-specific serine/threonine protein kinase</fullName>
        <ecNumber evidence="2">2.7.11.1</ecNumber>
    </recommendedName>
</protein>
<dbReference type="Pfam" id="PF00069">
    <property type="entry name" value="Pkinase"/>
    <property type="match status" value="1"/>
</dbReference>
<evidence type="ECO:0000256" key="4">
    <source>
        <dbReference type="ARBA" id="ARBA00022679"/>
    </source>
</evidence>
<organism evidence="13 14">
    <name type="scientific">Meloidogyne hapla</name>
    <name type="common">Root-knot nematode worm</name>
    <dbReference type="NCBI Taxonomy" id="6305"/>
    <lineage>
        <taxon>Eukaryota</taxon>
        <taxon>Metazoa</taxon>
        <taxon>Ecdysozoa</taxon>
        <taxon>Nematoda</taxon>
        <taxon>Chromadorea</taxon>
        <taxon>Rhabditida</taxon>
        <taxon>Tylenchina</taxon>
        <taxon>Tylenchomorpha</taxon>
        <taxon>Tylenchoidea</taxon>
        <taxon>Meloidogynidae</taxon>
        <taxon>Meloidogyninae</taxon>
        <taxon>Meloidogyne</taxon>
    </lineage>
</organism>
<dbReference type="EC" id="2.7.11.1" evidence="2"/>
<dbReference type="InterPro" id="IPR017441">
    <property type="entry name" value="Protein_kinase_ATP_BS"/>
</dbReference>
<evidence type="ECO:0000256" key="7">
    <source>
        <dbReference type="ARBA" id="ARBA00022840"/>
    </source>
</evidence>
<dbReference type="SUPFAM" id="SSF56112">
    <property type="entry name" value="Protein kinase-like (PK-like)"/>
    <property type="match status" value="1"/>
</dbReference>
<dbReference type="PANTHER" id="PTHR44899:SF3">
    <property type="entry name" value="SERINE_THREONINE-PROTEIN KINASE NEK1"/>
    <property type="match status" value="1"/>
</dbReference>
<dbReference type="GO" id="GO:0005524">
    <property type="term" value="F:ATP binding"/>
    <property type="evidence" value="ECO:0007669"/>
    <property type="project" value="UniProtKB-UniRule"/>
</dbReference>
<comment type="catalytic activity">
    <reaction evidence="9">
        <text>L-seryl-[protein] + ATP = O-phospho-L-seryl-[protein] + ADP + H(+)</text>
        <dbReference type="Rhea" id="RHEA:17989"/>
        <dbReference type="Rhea" id="RHEA-COMP:9863"/>
        <dbReference type="Rhea" id="RHEA-COMP:11604"/>
        <dbReference type="ChEBI" id="CHEBI:15378"/>
        <dbReference type="ChEBI" id="CHEBI:29999"/>
        <dbReference type="ChEBI" id="CHEBI:30616"/>
        <dbReference type="ChEBI" id="CHEBI:83421"/>
        <dbReference type="ChEBI" id="CHEBI:456216"/>
        <dbReference type="EC" id="2.7.11.1"/>
    </reaction>
</comment>
<evidence type="ECO:0000256" key="6">
    <source>
        <dbReference type="ARBA" id="ARBA00022777"/>
    </source>
</evidence>
<evidence type="ECO:0000313" key="13">
    <source>
        <dbReference type="Proteomes" id="UP000095281"/>
    </source>
</evidence>
<dbReference type="PANTHER" id="PTHR44899">
    <property type="entry name" value="CAMK FAMILY PROTEIN KINASE"/>
    <property type="match status" value="1"/>
</dbReference>
<dbReference type="PROSITE" id="PS00108">
    <property type="entry name" value="PROTEIN_KINASE_ST"/>
    <property type="match status" value="1"/>
</dbReference>
<dbReference type="WBParaSite" id="MhA1_Contig1282.frz3.fgene1">
    <property type="protein sequence ID" value="MhA1_Contig1282.frz3.fgene1"/>
    <property type="gene ID" value="MhA1_Contig1282.frz3.fgene1"/>
</dbReference>
<keyword evidence="3 11" id="KW-0723">Serine/threonine-protein kinase</keyword>
<reference evidence="14" key="1">
    <citation type="submission" date="2016-11" db="UniProtKB">
        <authorList>
            <consortium name="WormBaseParasite"/>
        </authorList>
    </citation>
    <scope>IDENTIFICATION</scope>
</reference>
<dbReference type="InterPro" id="IPR011009">
    <property type="entry name" value="Kinase-like_dom_sf"/>
</dbReference>
<sequence>MSSSTSSPNSSAAPTSSSSFVINGSSSSLHNLNSNKLIDIGQQQLSLIDPNRYNNLDYFELSGKLGKGQFSEVLKAKNKMTGRMVAIKKIELDLMKNKKAREDCRKEIDLLKQLQHENIIRYYCSFIVADQSKEYLMIVLELAEAGDLSRLLRTFKKNFRLLPERSIWKYFVQITRAISYMHSRSIMHRDIKPANVFISSGGIVKLGDLGLGRFLSMETMNLSTFKKGMVFSIVGTPYYMSPERMNESGYSFKSDIWSLGCVLYEMAALQSPFFGEKQNLLALVRKISKCEYPPIPSNIYSQQLRLTVSNCICANPNRRFDARDVLTVAEHMHSHFSSISKSQQKIHSAPQLITNTTTIRQPQPVRRIQVSSNRNSIVTTLPHLGGRQNTQL</sequence>
<dbReference type="GO" id="GO:0004674">
    <property type="term" value="F:protein serine/threonine kinase activity"/>
    <property type="evidence" value="ECO:0007669"/>
    <property type="project" value="UniProtKB-KW"/>
</dbReference>
<dbReference type="Gene3D" id="3.30.200.20">
    <property type="entry name" value="Phosphorylase Kinase, domain 1"/>
    <property type="match status" value="1"/>
</dbReference>
<evidence type="ECO:0000256" key="5">
    <source>
        <dbReference type="ARBA" id="ARBA00022741"/>
    </source>
</evidence>
<evidence type="ECO:0000256" key="11">
    <source>
        <dbReference type="RuleBase" id="RU000304"/>
    </source>
</evidence>
<dbReference type="PROSITE" id="PS50011">
    <property type="entry name" value="PROTEIN_KINASE_DOM"/>
    <property type="match status" value="1"/>
</dbReference>
<dbReference type="OMA" id="SEQMNAH"/>
<keyword evidence="6" id="KW-0418">Kinase</keyword>
<keyword evidence="13" id="KW-1185">Reference proteome</keyword>
<dbReference type="Gene3D" id="1.10.510.10">
    <property type="entry name" value="Transferase(Phosphotransferase) domain 1"/>
    <property type="match status" value="1"/>
</dbReference>
<evidence type="ECO:0000313" key="14">
    <source>
        <dbReference type="WBParaSite" id="MhA1_Contig1282.frz3.fgene1"/>
    </source>
</evidence>
<evidence type="ECO:0000259" key="12">
    <source>
        <dbReference type="PROSITE" id="PS50011"/>
    </source>
</evidence>
<name>A0A1I8B2A7_MELHA</name>